<accession>A0ABP0BYZ3</accession>
<sequence>MDWIKKATNKAKDLVHEHEEAQRQHPQVAQGQPQQQQPIGQPNPGPTSEPVKVDHITTQGRVYGQQQSNFPHIFRDGGGGGTVGGKHLIIFADGMYTRGEPPTDPKRIVSFVSNSLAVIGDAGSSFSSASAAPAGPASGTPATITRVTDHGSPERGPDQAVPFLTEQGETAMGTAIWPNHNIATLPGTNGTIGVAYSEVIDRNLFKQQKFALLYNTPLEIHIDPRVGHPVVSRTCKSLFVVGEPMFGSFCVVYPELMPDGGDGYLYLFGRVSEAKNPKSNGLKLARVRRQGFADRSQFEFWDGQRFGPKMPELNDGGAANVFNYSQEAFGKWYGPGSGDIWWSATHGSYIMLFQNGAAAIDNSIYLSHSTSLTGGWSKPKCIYKIPRFEDGYSYCFHAYPNMDPTGRVVPITWTQDSKSRSCRIHTGEVLFS</sequence>
<feature type="region of interest" description="Disordered" evidence="1">
    <location>
        <begin position="1"/>
        <end position="52"/>
    </location>
</feature>
<feature type="compositionally biased region" description="Low complexity" evidence="1">
    <location>
        <begin position="24"/>
        <end position="40"/>
    </location>
</feature>
<evidence type="ECO:0000256" key="1">
    <source>
        <dbReference type="SAM" id="MobiDB-lite"/>
    </source>
</evidence>
<feature type="region of interest" description="Disordered" evidence="1">
    <location>
        <begin position="124"/>
        <end position="160"/>
    </location>
</feature>
<gene>
    <name evidence="2" type="ORF">SBRCBS47491_005505</name>
</gene>
<comment type="caution">
    <text evidence="2">The sequence shown here is derived from an EMBL/GenBank/DDBJ whole genome shotgun (WGS) entry which is preliminary data.</text>
</comment>
<keyword evidence="3" id="KW-1185">Reference proteome</keyword>
<dbReference type="Proteomes" id="UP001642406">
    <property type="component" value="Unassembled WGS sequence"/>
</dbReference>
<organism evidence="2 3">
    <name type="scientific">Sporothrix bragantina</name>
    <dbReference type="NCBI Taxonomy" id="671064"/>
    <lineage>
        <taxon>Eukaryota</taxon>
        <taxon>Fungi</taxon>
        <taxon>Dikarya</taxon>
        <taxon>Ascomycota</taxon>
        <taxon>Pezizomycotina</taxon>
        <taxon>Sordariomycetes</taxon>
        <taxon>Sordariomycetidae</taxon>
        <taxon>Ophiostomatales</taxon>
        <taxon>Ophiostomataceae</taxon>
        <taxon>Sporothrix</taxon>
    </lineage>
</organism>
<feature type="compositionally biased region" description="Basic and acidic residues" evidence="1">
    <location>
        <begin position="147"/>
        <end position="157"/>
    </location>
</feature>
<dbReference type="EMBL" id="CAWUHC010000048">
    <property type="protein sequence ID" value="CAK7224309.1"/>
    <property type="molecule type" value="Genomic_DNA"/>
</dbReference>
<proteinExistence type="predicted"/>
<evidence type="ECO:0000313" key="3">
    <source>
        <dbReference type="Proteomes" id="UP001642406"/>
    </source>
</evidence>
<name>A0ABP0BYZ3_9PEZI</name>
<feature type="compositionally biased region" description="Basic and acidic residues" evidence="1">
    <location>
        <begin position="10"/>
        <end position="23"/>
    </location>
</feature>
<protein>
    <recommendedName>
        <fullName evidence="4">DUF4185 domain-containing protein</fullName>
    </recommendedName>
</protein>
<evidence type="ECO:0000313" key="2">
    <source>
        <dbReference type="EMBL" id="CAK7224309.1"/>
    </source>
</evidence>
<evidence type="ECO:0008006" key="4">
    <source>
        <dbReference type="Google" id="ProtNLM"/>
    </source>
</evidence>
<feature type="compositionally biased region" description="Low complexity" evidence="1">
    <location>
        <begin position="124"/>
        <end position="142"/>
    </location>
</feature>
<reference evidence="2 3" key="1">
    <citation type="submission" date="2024-01" db="EMBL/GenBank/DDBJ databases">
        <authorList>
            <person name="Allen C."/>
            <person name="Tagirdzhanova G."/>
        </authorList>
    </citation>
    <scope>NUCLEOTIDE SEQUENCE [LARGE SCALE GENOMIC DNA]</scope>
</reference>